<evidence type="ECO:0000256" key="1">
    <source>
        <dbReference type="SAM" id="MobiDB-lite"/>
    </source>
</evidence>
<feature type="compositionally biased region" description="Low complexity" evidence="1">
    <location>
        <begin position="9"/>
        <end position="23"/>
    </location>
</feature>
<proteinExistence type="predicted"/>
<protein>
    <submittedName>
        <fullName evidence="3">Uncharacterized protein</fullName>
    </submittedName>
</protein>
<dbReference type="Proteomes" id="UP000046393">
    <property type="component" value="Unplaced"/>
</dbReference>
<feature type="region of interest" description="Disordered" evidence="1">
    <location>
        <begin position="1"/>
        <end position="23"/>
    </location>
</feature>
<evidence type="ECO:0000313" key="3">
    <source>
        <dbReference type="WBParaSite" id="SMUV_0000512001-mRNA-1"/>
    </source>
</evidence>
<sequence>MKMRQRTISHTSLLSSSCSSSGLDHGRNFVSATLTVAVTNAFTMDIMGIRLIKIDPQYYMALSQVRIKNFLPITKSSASHNPETRATAVDLQCNLAKLY</sequence>
<dbReference type="AlphaFoldDB" id="A0A0N5AKT7"/>
<name>A0A0N5AKT7_9BILA</name>
<accession>A0A0N5AKT7</accession>
<organism evidence="2 3">
    <name type="scientific">Syphacia muris</name>
    <dbReference type="NCBI Taxonomy" id="451379"/>
    <lineage>
        <taxon>Eukaryota</taxon>
        <taxon>Metazoa</taxon>
        <taxon>Ecdysozoa</taxon>
        <taxon>Nematoda</taxon>
        <taxon>Chromadorea</taxon>
        <taxon>Rhabditida</taxon>
        <taxon>Spirurina</taxon>
        <taxon>Oxyuridomorpha</taxon>
        <taxon>Oxyuroidea</taxon>
        <taxon>Oxyuridae</taxon>
        <taxon>Syphacia</taxon>
    </lineage>
</organism>
<dbReference type="PROSITE" id="PS51257">
    <property type="entry name" value="PROKAR_LIPOPROTEIN"/>
    <property type="match status" value="1"/>
</dbReference>
<reference evidence="3" key="1">
    <citation type="submission" date="2017-02" db="UniProtKB">
        <authorList>
            <consortium name="WormBaseParasite"/>
        </authorList>
    </citation>
    <scope>IDENTIFICATION</scope>
</reference>
<dbReference type="WBParaSite" id="SMUV_0000512001-mRNA-1">
    <property type="protein sequence ID" value="SMUV_0000512001-mRNA-1"/>
    <property type="gene ID" value="SMUV_0000512001"/>
</dbReference>
<evidence type="ECO:0000313" key="2">
    <source>
        <dbReference type="Proteomes" id="UP000046393"/>
    </source>
</evidence>
<keyword evidence="2" id="KW-1185">Reference proteome</keyword>